<keyword evidence="5 7" id="KW-0472">Membrane</keyword>
<evidence type="ECO:0000256" key="4">
    <source>
        <dbReference type="ARBA" id="ARBA00022989"/>
    </source>
</evidence>
<dbReference type="PANTHER" id="PTHR30572:SF4">
    <property type="entry name" value="ABC TRANSPORTER PERMEASE YTRF"/>
    <property type="match status" value="1"/>
</dbReference>
<evidence type="ECO:0000259" key="8">
    <source>
        <dbReference type="Pfam" id="PF02687"/>
    </source>
</evidence>
<comment type="similarity">
    <text evidence="6">Belongs to the ABC-4 integral membrane protein family.</text>
</comment>
<evidence type="ECO:0000259" key="9">
    <source>
        <dbReference type="Pfam" id="PF12704"/>
    </source>
</evidence>
<feature type="domain" description="MacB-like periplasmic core" evidence="9">
    <location>
        <begin position="23"/>
        <end position="239"/>
    </location>
</feature>
<evidence type="ECO:0000256" key="5">
    <source>
        <dbReference type="ARBA" id="ARBA00023136"/>
    </source>
</evidence>
<gene>
    <name evidence="10" type="ORF">Q4F19_02445</name>
</gene>
<feature type="domain" description="ABC3 transporter permease C-terminal" evidence="8">
    <location>
        <begin position="324"/>
        <end position="433"/>
    </location>
</feature>
<keyword evidence="4 7" id="KW-1133">Transmembrane helix</keyword>
<sequence>MFALMPVNIRLALRSLSRNRLRTLLTMLGMIIGVAAVLTMVALGTGARASVEGEVGSAGTKLVFVHSGNYIRGGASVGIEEGSGGADTLTLADMNAIKSEVQGIKFISPGLSTRTSVTVGATKAFAKIEGVAPAYSDAYSWDLKPGKMFEDNSSQAVVGRALADQLFGKGSNPVGKSMQIRDQVFEIVGVTSGESEDHKDTVFVPYQKLQSALGMQNIKEIVIAADKAGEASRIGEDVKKVLRKRHGQGNGAAKSYLSAQAGSGTSPDDFTVETQAAQALTKGLYTPAAAFALANLPKLDEVNLEEMADTLDHASDTMTALLASIAGVSLIVGGIGIMNIMLVSVTERTREIGLRVASGARSSDVAMQFLIEAVTLSVLGGLIGLVLGLVASRLIGWSLAWPVSVSFAAMGLAMGIAAAVGLVFGIYPARRASLLDPIDALRTE</sequence>
<keyword evidence="3 7" id="KW-0812">Transmembrane</keyword>
<dbReference type="Pfam" id="PF02687">
    <property type="entry name" value="FtsX"/>
    <property type="match status" value="1"/>
</dbReference>
<keyword evidence="11" id="KW-1185">Reference proteome</keyword>
<dbReference type="PANTHER" id="PTHR30572">
    <property type="entry name" value="MEMBRANE COMPONENT OF TRANSPORTER-RELATED"/>
    <property type="match status" value="1"/>
</dbReference>
<comment type="subcellular location">
    <subcellularLocation>
        <location evidence="1">Cell membrane</location>
        <topology evidence="1">Multi-pass membrane protein</topology>
    </subcellularLocation>
</comment>
<reference evidence="10" key="1">
    <citation type="submission" date="2023-07" db="EMBL/GenBank/DDBJ databases">
        <authorList>
            <person name="Kim M."/>
        </authorList>
    </citation>
    <scope>NUCLEOTIDE SEQUENCE</scope>
    <source>
        <strain evidence="10">BIUV-7</strain>
    </source>
</reference>
<evidence type="ECO:0000256" key="3">
    <source>
        <dbReference type="ARBA" id="ARBA00022692"/>
    </source>
</evidence>
<dbReference type="Pfam" id="PF12704">
    <property type="entry name" value="MacB_PCD"/>
    <property type="match status" value="1"/>
</dbReference>
<organism evidence="10 11">
    <name type="scientific">Sphingomonas natans</name>
    <dbReference type="NCBI Taxonomy" id="3063330"/>
    <lineage>
        <taxon>Bacteria</taxon>
        <taxon>Pseudomonadati</taxon>
        <taxon>Pseudomonadota</taxon>
        <taxon>Alphaproteobacteria</taxon>
        <taxon>Sphingomonadales</taxon>
        <taxon>Sphingomonadaceae</taxon>
        <taxon>Sphingomonas</taxon>
    </lineage>
</organism>
<comment type="caution">
    <text evidence="10">The sequence shown here is derived from an EMBL/GenBank/DDBJ whole genome shotgun (WGS) entry which is preliminary data.</text>
</comment>
<dbReference type="InterPro" id="IPR003838">
    <property type="entry name" value="ABC3_permease_C"/>
</dbReference>
<evidence type="ECO:0000256" key="6">
    <source>
        <dbReference type="ARBA" id="ARBA00038076"/>
    </source>
</evidence>
<evidence type="ECO:0000313" key="11">
    <source>
        <dbReference type="Proteomes" id="UP001169764"/>
    </source>
</evidence>
<proteinExistence type="inferred from homology"/>
<accession>A0ABT8Y5P5</accession>
<dbReference type="EMBL" id="JAUOTP010000001">
    <property type="protein sequence ID" value="MDO6413233.1"/>
    <property type="molecule type" value="Genomic_DNA"/>
</dbReference>
<feature type="transmembrane region" description="Helical" evidence="7">
    <location>
        <begin position="365"/>
        <end position="391"/>
    </location>
</feature>
<keyword evidence="2" id="KW-1003">Cell membrane</keyword>
<evidence type="ECO:0000256" key="1">
    <source>
        <dbReference type="ARBA" id="ARBA00004651"/>
    </source>
</evidence>
<name>A0ABT8Y5P5_9SPHN</name>
<protein>
    <submittedName>
        <fullName evidence="10">ABC transporter permease</fullName>
    </submittedName>
</protein>
<dbReference type="InterPro" id="IPR050250">
    <property type="entry name" value="Macrolide_Exporter_MacB"/>
</dbReference>
<feature type="transmembrane region" description="Helical" evidence="7">
    <location>
        <begin position="403"/>
        <end position="427"/>
    </location>
</feature>
<feature type="transmembrane region" description="Helical" evidence="7">
    <location>
        <begin position="21"/>
        <end position="43"/>
    </location>
</feature>
<dbReference type="RefSeq" id="WP_303539546.1">
    <property type="nucleotide sequence ID" value="NZ_JAUOTP010000001.1"/>
</dbReference>
<dbReference type="InterPro" id="IPR025857">
    <property type="entry name" value="MacB_PCD"/>
</dbReference>
<feature type="transmembrane region" description="Helical" evidence="7">
    <location>
        <begin position="320"/>
        <end position="345"/>
    </location>
</feature>
<evidence type="ECO:0000256" key="2">
    <source>
        <dbReference type="ARBA" id="ARBA00022475"/>
    </source>
</evidence>
<dbReference type="Proteomes" id="UP001169764">
    <property type="component" value="Unassembled WGS sequence"/>
</dbReference>
<evidence type="ECO:0000256" key="7">
    <source>
        <dbReference type="SAM" id="Phobius"/>
    </source>
</evidence>
<evidence type="ECO:0000313" key="10">
    <source>
        <dbReference type="EMBL" id="MDO6413233.1"/>
    </source>
</evidence>